<name>A0A410GFB7_9BURK</name>
<dbReference type="NCBIfam" id="NF047847">
    <property type="entry name" value="SS_mature_LptM"/>
    <property type="match status" value="1"/>
</dbReference>
<evidence type="ECO:0000313" key="9">
    <source>
        <dbReference type="Proteomes" id="UP000283474"/>
    </source>
</evidence>
<evidence type="ECO:0000256" key="1">
    <source>
        <dbReference type="ARBA" id="ARBA00004459"/>
    </source>
</evidence>
<keyword evidence="3" id="KW-0472">Membrane</keyword>
<sequence>MPATVLVDALRRARRYAGAVVVLSTLAACGYKGPLYMPPPPDPDESLTTPPQSIPAPSPATPTSSPQ</sequence>
<evidence type="ECO:0000256" key="5">
    <source>
        <dbReference type="ARBA" id="ARBA00023237"/>
    </source>
</evidence>
<comment type="subcellular location">
    <subcellularLocation>
        <location evidence="1">Cell outer membrane</location>
        <topology evidence="1">Lipid-anchor</topology>
    </subcellularLocation>
</comment>
<keyword evidence="5" id="KW-0998">Cell outer membrane</keyword>
<accession>A0A410GFB7</accession>
<keyword evidence="2" id="KW-0732">Signal</keyword>
<dbReference type="Pfam" id="PF13627">
    <property type="entry name" value="LptM_cons"/>
    <property type="match status" value="1"/>
</dbReference>
<evidence type="ECO:0000313" key="8">
    <source>
        <dbReference type="EMBL" id="QAA94978.1"/>
    </source>
</evidence>
<keyword evidence="4" id="KW-0564">Palmitate</keyword>
<evidence type="ECO:0008006" key="10">
    <source>
        <dbReference type="Google" id="ProtNLM"/>
    </source>
</evidence>
<keyword evidence="6" id="KW-0449">Lipoprotein</keyword>
<evidence type="ECO:0000256" key="4">
    <source>
        <dbReference type="ARBA" id="ARBA00023139"/>
    </source>
</evidence>
<evidence type="ECO:0000256" key="2">
    <source>
        <dbReference type="ARBA" id="ARBA00022729"/>
    </source>
</evidence>
<keyword evidence="9" id="KW-1185">Reference proteome</keyword>
<dbReference type="GO" id="GO:0009279">
    <property type="term" value="C:cell outer membrane"/>
    <property type="evidence" value="ECO:0007669"/>
    <property type="project" value="UniProtKB-SubCell"/>
</dbReference>
<protein>
    <recommendedName>
        <fullName evidence="10">Lipoprotein</fullName>
    </recommendedName>
</protein>
<evidence type="ECO:0000256" key="3">
    <source>
        <dbReference type="ARBA" id="ARBA00023136"/>
    </source>
</evidence>
<gene>
    <name evidence="8" type="ORF">CKA81_14785</name>
</gene>
<proteinExistence type="predicted"/>
<dbReference type="EMBL" id="CP022987">
    <property type="protein sequence ID" value="QAA94978.1"/>
    <property type="molecule type" value="Genomic_DNA"/>
</dbReference>
<feature type="region of interest" description="Disordered" evidence="7">
    <location>
        <begin position="33"/>
        <end position="67"/>
    </location>
</feature>
<dbReference type="RefSeq" id="WP_128355970.1">
    <property type="nucleotide sequence ID" value="NZ_CP022987.1"/>
</dbReference>
<dbReference type="AlphaFoldDB" id="A0A410GFB7"/>
<dbReference type="Proteomes" id="UP000283474">
    <property type="component" value="Chromosome"/>
</dbReference>
<evidence type="ECO:0000256" key="7">
    <source>
        <dbReference type="SAM" id="MobiDB-lite"/>
    </source>
</evidence>
<organism evidence="8 9">
    <name type="scientific">Pollutimonas thiosulfatoxidans</name>
    <dbReference type="NCBI Taxonomy" id="2028345"/>
    <lineage>
        <taxon>Bacteria</taxon>
        <taxon>Pseudomonadati</taxon>
        <taxon>Pseudomonadota</taxon>
        <taxon>Betaproteobacteria</taxon>
        <taxon>Burkholderiales</taxon>
        <taxon>Alcaligenaceae</taxon>
        <taxon>Pollutimonas</taxon>
    </lineage>
</organism>
<reference evidence="8 9" key="1">
    <citation type="submission" date="2017-08" db="EMBL/GenBank/DDBJ databases">
        <authorList>
            <person name="Park S.-J."/>
            <person name="Kim H."/>
        </authorList>
    </citation>
    <scope>NUCLEOTIDE SEQUENCE [LARGE SCALE GENOMIC DNA]</scope>
    <source>
        <strain evidence="9">ye3</strain>
    </source>
</reference>
<evidence type="ECO:0000256" key="6">
    <source>
        <dbReference type="ARBA" id="ARBA00023288"/>
    </source>
</evidence>
<dbReference type="KEGG" id="pus:CKA81_14785"/>
<dbReference type="InterPro" id="IPR032831">
    <property type="entry name" value="LptM_cons"/>
</dbReference>